<proteinExistence type="inferred from homology"/>
<dbReference type="Proteomes" id="UP000597762">
    <property type="component" value="Unassembled WGS sequence"/>
</dbReference>
<reference evidence="6" key="1">
    <citation type="submission" date="2021-01" db="EMBL/GenBank/DDBJ databases">
        <authorList>
            <person name="Li R."/>
            <person name="Bekaert M."/>
        </authorList>
    </citation>
    <scope>NUCLEOTIDE SEQUENCE</scope>
    <source>
        <strain evidence="6">Farmed</strain>
    </source>
</reference>
<evidence type="ECO:0000256" key="2">
    <source>
        <dbReference type="ARBA" id="ARBA00007855"/>
    </source>
</evidence>
<evidence type="ECO:0000256" key="3">
    <source>
        <dbReference type="ARBA" id="ARBA00015134"/>
    </source>
</evidence>
<feature type="compositionally biased region" description="Basic and acidic residues" evidence="5">
    <location>
        <begin position="86"/>
        <end position="102"/>
    </location>
</feature>
<keyword evidence="4" id="KW-0539">Nucleus</keyword>
<evidence type="ECO:0000256" key="1">
    <source>
        <dbReference type="ARBA" id="ARBA00004123"/>
    </source>
</evidence>
<comment type="subcellular location">
    <subcellularLocation>
        <location evidence="1">Nucleus</location>
    </subcellularLocation>
</comment>
<dbReference type="Pfam" id="PF15323">
    <property type="entry name" value="Ashwin"/>
    <property type="match status" value="1"/>
</dbReference>
<keyword evidence="7" id="KW-1185">Reference proteome</keyword>
<organism evidence="6 7">
    <name type="scientific">Acanthosepion pharaonis</name>
    <name type="common">Pharaoh cuttlefish</name>
    <name type="synonym">Sepia pharaonis</name>
    <dbReference type="NCBI Taxonomy" id="158019"/>
    <lineage>
        <taxon>Eukaryota</taxon>
        <taxon>Metazoa</taxon>
        <taxon>Spiralia</taxon>
        <taxon>Lophotrochozoa</taxon>
        <taxon>Mollusca</taxon>
        <taxon>Cephalopoda</taxon>
        <taxon>Coleoidea</taxon>
        <taxon>Decapodiformes</taxon>
        <taxon>Sepiida</taxon>
        <taxon>Sepiina</taxon>
        <taxon>Sepiidae</taxon>
        <taxon>Acanthosepion</taxon>
    </lineage>
</organism>
<gene>
    <name evidence="6" type="ORF">SPHA_50616</name>
</gene>
<accession>A0A812D8F8</accession>
<dbReference type="EMBL" id="CAHIKZ030002998">
    <property type="protein sequence ID" value="CAE1294834.1"/>
    <property type="molecule type" value="Genomic_DNA"/>
</dbReference>
<dbReference type="OrthoDB" id="10071059at2759"/>
<protein>
    <recommendedName>
        <fullName evidence="3">Ashwin</fullName>
    </recommendedName>
</protein>
<comment type="similarity">
    <text evidence="2">Belongs to the ashwin family.</text>
</comment>
<dbReference type="GO" id="GO:0005634">
    <property type="term" value="C:nucleus"/>
    <property type="evidence" value="ECO:0007669"/>
    <property type="project" value="UniProtKB-SubCell"/>
</dbReference>
<feature type="compositionally biased region" description="Low complexity" evidence="5">
    <location>
        <begin position="107"/>
        <end position="118"/>
    </location>
</feature>
<feature type="compositionally biased region" description="Polar residues" evidence="5">
    <location>
        <begin position="134"/>
        <end position="170"/>
    </location>
</feature>
<evidence type="ECO:0000313" key="6">
    <source>
        <dbReference type="EMBL" id="CAE1294834.1"/>
    </source>
</evidence>
<sequence>MAVDEKGSSNIDWNYPNLLSKETILRLLKLRGIDQPGIDSFDKNVLVDVYNHYLLPLPQRKYRMNRRGQQMTKKQIILAKTSKTPSDAEIKKNSTEPVEKALPRFMSPFTPSTDSSSPLKPPPSCINFERKTIKLNSSRTSVTSMDTSPPKTFNNGNKSSPDAHGSNNKTPEPINKTDKAIDSPVENKNTLENKRPADEGEKDCPEPCKKKKVIPRITWP</sequence>
<evidence type="ECO:0000256" key="4">
    <source>
        <dbReference type="ARBA" id="ARBA00023242"/>
    </source>
</evidence>
<dbReference type="InterPro" id="IPR024887">
    <property type="entry name" value="Ashwin"/>
</dbReference>
<dbReference type="AlphaFoldDB" id="A0A812D8F8"/>
<name>A0A812D8F8_ACAPH</name>
<dbReference type="GO" id="GO:0072669">
    <property type="term" value="C:tRNA-splicing ligase complex"/>
    <property type="evidence" value="ECO:0007669"/>
    <property type="project" value="InterPro"/>
</dbReference>
<dbReference type="PANTHER" id="PTHR28359">
    <property type="entry name" value="ASHWIN"/>
    <property type="match status" value="1"/>
</dbReference>
<feature type="region of interest" description="Disordered" evidence="5">
    <location>
        <begin position="81"/>
        <end position="220"/>
    </location>
</feature>
<dbReference type="PANTHER" id="PTHR28359:SF1">
    <property type="entry name" value="ASHWIN"/>
    <property type="match status" value="1"/>
</dbReference>
<evidence type="ECO:0000256" key="5">
    <source>
        <dbReference type="SAM" id="MobiDB-lite"/>
    </source>
</evidence>
<dbReference type="GO" id="GO:0048598">
    <property type="term" value="P:embryonic morphogenesis"/>
    <property type="evidence" value="ECO:0007669"/>
    <property type="project" value="InterPro"/>
</dbReference>
<comment type="caution">
    <text evidence="6">The sequence shown here is derived from an EMBL/GenBank/DDBJ whole genome shotgun (WGS) entry which is preliminary data.</text>
</comment>
<evidence type="ECO:0000313" key="7">
    <source>
        <dbReference type="Proteomes" id="UP000597762"/>
    </source>
</evidence>
<feature type="compositionally biased region" description="Basic and acidic residues" evidence="5">
    <location>
        <begin position="189"/>
        <end position="208"/>
    </location>
</feature>